<dbReference type="Proteomes" id="UP000298663">
    <property type="component" value="Unassembled WGS sequence"/>
</dbReference>
<dbReference type="AlphaFoldDB" id="A0A4U5NCP3"/>
<organism evidence="1 2">
    <name type="scientific">Steinernema carpocapsae</name>
    <name type="common">Entomopathogenic nematode</name>
    <dbReference type="NCBI Taxonomy" id="34508"/>
    <lineage>
        <taxon>Eukaryota</taxon>
        <taxon>Metazoa</taxon>
        <taxon>Ecdysozoa</taxon>
        <taxon>Nematoda</taxon>
        <taxon>Chromadorea</taxon>
        <taxon>Rhabditida</taxon>
        <taxon>Tylenchina</taxon>
        <taxon>Panagrolaimomorpha</taxon>
        <taxon>Strongyloidoidea</taxon>
        <taxon>Steinernematidae</taxon>
        <taxon>Steinernema</taxon>
    </lineage>
</organism>
<reference evidence="1 2" key="2">
    <citation type="journal article" date="2019" name="G3 (Bethesda)">
        <title>Hybrid Assembly of the Genome of the Entomopathogenic Nematode Steinernema carpocapsae Identifies the X-Chromosome.</title>
        <authorList>
            <person name="Serra L."/>
            <person name="Macchietto M."/>
            <person name="Macias-Munoz A."/>
            <person name="McGill C.J."/>
            <person name="Rodriguez I.M."/>
            <person name="Rodriguez B."/>
            <person name="Murad R."/>
            <person name="Mortazavi A."/>
        </authorList>
    </citation>
    <scope>NUCLEOTIDE SEQUENCE [LARGE SCALE GENOMIC DNA]</scope>
    <source>
        <strain evidence="1 2">ALL</strain>
    </source>
</reference>
<dbReference type="EMBL" id="AZBU02000004">
    <property type="protein sequence ID" value="TKR80283.1"/>
    <property type="molecule type" value="Genomic_DNA"/>
</dbReference>
<evidence type="ECO:0000313" key="2">
    <source>
        <dbReference type="Proteomes" id="UP000298663"/>
    </source>
</evidence>
<name>A0A4U5NCP3_STECR</name>
<comment type="caution">
    <text evidence="1">The sequence shown here is derived from an EMBL/GenBank/DDBJ whole genome shotgun (WGS) entry which is preliminary data.</text>
</comment>
<sequence>MLVLTQLHTNEFCPSQQSSKGSGRLLCGGGSIATRLAGKAENKVAEELKTRISKFGFKSRSWNEQSMNVFQKGKRKRLSSKEI</sequence>
<protein>
    <submittedName>
        <fullName evidence="1">Uncharacterized protein</fullName>
    </submittedName>
</protein>
<gene>
    <name evidence="1" type="ORF">L596_014380</name>
</gene>
<evidence type="ECO:0000313" key="1">
    <source>
        <dbReference type="EMBL" id="TKR80283.1"/>
    </source>
</evidence>
<reference evidence="1 2" key="1">
    <citation type="journal article" date="2015" name="Genome Biol.">
        <title>Comparative genomics of Steinernema reveals deeply conserved gene regulatory networks.</title>
        <authorList>
            <person name="Dillman A.R."/>
            <person name="Macchietto M."/>
            <person name="Porter C.F."/>
            <person name="Rogers A."/>
            <person name="Williams B."/>
            <person name="Antoshechkin I."/>
            <person name="Lee M.M."/>
            <person name="Goodwin Z."/>
            <person name="Lu X."/>
            <person name="Lewis E.E."/>
            <person name="Goodrich-Blair H."/>
            <person name="Stock S.P."/>
            <person name="Adams B.J."/>
            <person name="Sternberg P.W."/>
            <person name="Mortazavi A."/>
        </authorList>
    </citation>
    <scope>NUCLEOTIDE SEQUENCE [LARGE SCALE GENOMIC DNA]</scope>
    <source>
        <strain evidence="1 2">ALL</strain>
    </source>
</reference>
<keyword evidence="2" id="KW-1185">Reference proteome</keyword>
<accession>A0A4U5NCP3</accession>
<proteinExistence type="predicted"/>